<gene>
    <name evidence="2" type="ORF">SAMN06264868_10529</name>
</gene>
<evidence type="ECO:0000313" key="2">
    <source>
        <dbReference type="EMBL" id="SMP07422.1"/>
    </source>
</evidence>
<keyword evidence="1" id="KW-1133">Transmembrane helix</keyword>
<evidence type="ECO:0000313" key="3">
    <source>
        <dbReference type="Proteomes" id="UP001157947"/>
    </source>
</evidence>
<evidence type="ECO:0000256" key="1">
    <source>
        <dbReference type="SAM" id="Phobius"/>
    </source>
</evidence>
<proteinExistence type="predicted"/>
<name>A0AA45WKM8_9AQUI</name>
<keyword evidence="3" id="KW-1185">Reference proteome</keyword>
<sequence>MKKRISNYKVLKIVSKYLNELSNSLTEKERKRGRPKKYDDKIIIFALILKVLSSIYFNFFINSSKGTGLEK</sequence>
<dbReference type="Pfam" id="PF02178">
    <property type="entry name" value="AT_hook"/>
    <property type="match status" value="1"/>
</dbReference>
<comment type="caution">
    <text evidence="2">The sequence shown here is derived from an EMBL/GenBank/DDBJ whole genome shotgun (WGS) entry which is preliminary data.</text>
</comment>
<keyword evidence="1" id="KW-0472">Membrane</keyword>
<accession>A0AA45WKM8</accession>
<organism evidence="2 3">
    <name type="scientific">Venenivibrio stagnispumantis</name>
    <dbReference type="NCBI Taxonomy" id="407998"/>
    <lineage>
        <taxon>Bacteria</taxon>
        <taxon>Pseudomonadati</taxon>
        <taxon>Aquificota</taxon>
        <taxon>Aquificia</taxon>
        <taxon>Aquificales</taxon>
        <taxon>Hydrogenothermaceae</taxon>
        <taxon>Venenivibrio</taxon>
    </lineage>
</organism>
<feature type="transmembrane region" description="Helical" evidence="1">
    <location>
        <begin position="42"/>
        <end position="61"/>
    </location>
</feature>
<dbReference type="Proteomes" id="UP001157947">
    <property type="component" value="Unassembled WGS sequence"/>
</dbReference>
<dbReference type="GO" id="GO:0003677">
    <property type="term" value="F:DNA binding"/>
    <property type="evidence" value="ECO:0007669"/>
    <property type="project" value="InterPro"/>
</dbReference>
<reference evidence="2" key="1">
    <citation type="submission" date="2017-05" db="EMBL/GenBank/DDBJ databases">
        <authorList>
            <person name="Varghese N."/>
            <person name="Submissions S."/>
        </authorList>
    </citation>
    <scope>NUCLEOTIDE SEQUENCE</scope>
    <source>
        <strain evidence="2">DSM 18763</strain>
    </source>
</reference>
<keyword evidence="1" id="KW-0812">Transmembrane</keyword>
<dbReference type="InterPro" id="IPR017956">
    <property type="entry name" value="AT_hook_DNA-bd_motif"/>
</dbReference>
<dbReference type="EMBL" id="FXTX01000005">
    <property type="protein sequence ID" value="SMP07422.1"/>
    <property type="molecule type" value="Genomic_DNA"/>
</dbReference>
<dbReference type="AlphaFoldDB" id="A0AA45WKM8"/>
<protein>
    <submittedName>
        <fullName evidence="2">Uncharacterized protein</fullName>
    </submittedName>
</protein>